<proteinExistence type="inferred from homology"/>
<feature type="compositionally biased region" description="Basic and acidic residues" evidence="2">
    <location>
        <begin position="13"/>
        <end position="29"/>
    </location>
</feature>
<feature type="compositionally biased region" description="Polar residues" evidence="2">
    <location>
        <begin position="1"/>
        <end position="10"/>
    </location>
</feature>
<dbReference type="PANTHER" id="PTHR34297:SF3">
    <property type="entry name" value="ALKALINE SHOCK PROTEIN 23"/>
    <property type="match status" value="1"/>
</dbReference>
<dbReference type="Pfam" id="PF03780">
    <property type="entry name" value="Asp23"/>
    <property type="match status" value="1"/>
</dbReference>
<sequence>MSNASIPQTGQQQEREAAQREAEQQKAREQQQVAAQEKTPRGPLQTDRGVTTLDETVVAKISGMAAREVPGVYDMGNAVRRAFSAVTDRIPNGQTNVTGGIAVEKGETQTAVDVTVVVEYGASIVEVGNAIRRNVIDQVESTTGLEVIEVNVNVVDVHLPGQDDEPAPEQRSADLK</sequence>
<name>A0ABW0FFQ6_9MICO</name>
<dbReference type="RefSeq" id="WP_343925156.1">
    <property type="nucleotide sequence ID" value="NZ_BAAAIR010000044.1"/>
</dbReference>
<comment type="caution">
    <text evidence="3">The sequence shown here is derived from an EMBL/GenBank/DDBJ whole genome shotgun (WGS) entry which is preliminary data.</text>
</comment>
<reference evidence="4" key="1">
    <citation type="journal article" date="2019" name="Int. J. Syst. Evol. Microbiol.">
        <title>The Global Catalogue of Microorganisms (GCM) 10K type strain sequencing project: providing services to taxonomists for standard genome sequencing and annotation.</title>
        <authorList>
            <consortium name="The Broad Institute Genomics Platform"/>
            <consortium name="The Broad Institute Genome Sequencing Center for Infectious Disease"/>
            <person name="Wu L."/>
            <person name="Ma J."/>
        </authorList>
    </citation>
    <scope>NUCLEOTIDE SEQUENCE [LARGE SCALE GENOMIC DNA]</scope>
    <source>
        <strain evidence="4">CGMCC 1.16455</strain>
    </source>
</reference>
<evidence type="ECO:0000256" key="1">
    <source>
        <dbReference type="ARBA" id="ARBA00005721"/>
    </source>
</evidence>
<protein>
    <submittedName>
        <fullName evidence="3">Asp23/Gls24 family envelope stress response protein</fullName>
    </submittedName>
</protein>
<dbReference type="InterPro" id="IPR005531">
    <property type="entry name" value="Asp23"/>
</dbReference>
<comment type="similarity">
    <text evidence="1">Belongs to the asp23 family.</text>
</comment>
<keyword evidence="4" id="KW-1185">Reference proteome</keyword>
<evidence type="ECO:0000256" key="2">
    <source>
        <dbReference type="SAM" id="MobiDB-lite"/>
    </source>
</evidence>
<evidence type="ECO:0000313" key="3">
    <source>
        <dbReference type="EMBL" id="MFC5297466.1"/>
    </source>
</evidence>
<gene>
    <name evidence="3" type="ORF">ACFPK8_08080</name>
</gene>
<dbReference type="Proteomes" id="UP001595937">
    <property type="component" value="Unassembled WGS sequence"/>
</dbReference>
<accession>A0ABW0FFQ6</accession>
<dbReference type="GeneID" id="303298181"/>
<organism evidence="3 4">
    <name type="scientific">Brachybacterium tyrofermentans</name>
    <dbReference type="NCBI Taxonomy" id="47848"/>
    <lineage>
        <taxon>Bacteria</taxon>
        <taxon>Bacillati</taxon>
        <taxon>Actinomycetota</taxon>
        <taxon>Actinomycetes</taxon>
        <taxon>Micrococcales</taxon>
        <taxon>Dermabacteraceae</taxon>
        <taxon>Brachybacterium</taxon>
    </lineage>
</organism>
<feature type="region of interest" description="Disordered" evidence="2">
    <location>
        <begin position="1"/>
        <end position="48"/>
    </location>
</feature>
<evidence type="ECO:0000313" key="4">
    <source>
        <dbReference type="Proteomes" id="UP001595937"/>
    </source>
</evidence>
<dbReference type="PANTHER" id="PTHR34297">
    <property type="entry name" value="HYPOTHETICAL CYTOSOLIC PROTEIN-RELATED"/>
    <property type="match status" value="1"/>
</dbReference>
<dbReference type="EMBL" id="JBHSLN010000021">
    <property type="protein sequence ID" value="MFC5297466.1"/>
    <property type="molecule type" value="Genomic_DNA"/>
</dbReference>